<dbReference type="Pfam" id="PF05004">
    <property type="entry name" value="IFRD"/>
    <property type="match status" value="1"/>
</dbReference>
<feature type="compositionally biased region" description="Basic and acidic residues" evidence="2">
    <location>
        <begin position="106"/>
        <end position="121"/>
    </location>
</feature>
<dbReference type="PANTHER" id="PTHR12354:SF1">
    <property type="entry name" value="INTERFERON-RELATED DEVELOPMENTAL REGULATOR 1"/>
    <property type="match status" value="1"/>
</dbReference>
<accession>A0AA39H5R7</accession>
<evidence type="ECO:0000313" key="6">
    <source>
        <dbReference type="Proteomes" id="UP001175271"/>
    </source>
</evidence>
<evidence type="ECO:0008006" key="7">
    <source>
        <dbReference type="Google" id="ProtNLM"/>
    </source>
</evidence>
<dbReference type="InterPro" id="IPR016024">
    <property type="entry name" value="ARM-type_fold"/>
</dbReference>
<organism evidence="5 6">
    <name type="scientific">Steinernema hermaphroditum</name>
    <dbReference type="NCBI Taxonomy" id="289476"/>
    <lineage>
        <taxon>Eukaryota</taxon>
        <taxon>Metazoa</taxon>
        <taxon>Ecdysozoa</taxon>
        <taxon>Nematoda</taxon>
        <taxon>Chromadorea</taxon>
        <taxon>Rhabditida</taxon>
        <taxon>Tylenchina</taxon>
        <taxon>Panagrolaimomorpha</taxon>
        <taxon>Strongyloidoidea</taxon>
        <taxon>Steinernematidae</taxon>
        <taxon>Steinernema</taxon>
    </lineage>
</organism>
<evidence type="ECO:0000259" key="4">
    <source>
        <dbReference type="Pfam" id="PF05004"/>
    </source>
</evidence>
<gene>
    <name evidence="5" type="ORF">QR680_002533</name>
</gene>
<dbReference type="AlphaFoldDB" id="A0AA39H5R7"/>
<dbReference type="Gene3D" id="1.10.20.10">
    <property type="entry name" value="Histone, subunit A"/>
    <property type="match status" value="1"/>
</dbReference>
<feature type="domain" description="Interferon-related developmental regulator N-terminal" evidence="4">
    <location>
        <begin position="155"/>
        <end position="421"/>
    </location>
</feature>
<dbReference type="PANTHER" id="PTHR12354">
    <property type="entry name" value="INTERFERON-RELATED DEVELOPMENTAL REGULATOR"/>
    <property type="match status" value="1"/>
</dbReference>
<feature type="domain" description="Interferon-related developmental regulator C-terminal" evidence="3">
    <location>
        <begin position="467"/>
        <end position="517"/>
    </location>
</feature>
<reference evidence="5" key="1">
    <citation type="submission" date="2023-06" db="EMBL/GenBank/DDBJ databases">
        <title>Genomic analysis of the entomopathogenic nematode Steinernema hermaphroditum.</title>
        <authorList>
            <person name="Schwarz E.M."/>
            <person name="Heppert J.K."/>
            <person name="Baniya A."/>
            <person name="Schwartz H.T."/>
            <person name="Tan C.-H."/>
            <person name="Antoshechkin I."/>
            <person name="Sternberg P.W."/>
            <person name="Goodrich-Blair H."/>
            <person name="Dillman A.R."/>
        </authorList>
    </citation>
    <scope>NUCLEOTIDE SEQUENCE</scope>
    <source>
        <strain evidence="5">PS9179</strain>
        <tissue evidence="5">Whole animal</tissue>
    </source>
</reference>
<proteinExistence type="inferred from homology"/>
<comment type="caution">
    <text evidence="5">The sequence shown here is derived from an EMBL/GenBank/DDBJ whole genome shotgun (WGS) entry which is preliminary data.</text>
</comment>
<feature type="region of interest" description="Disordered" evidence="2">
    <location>
        <begin position="94"/>
        <end position="134"/>
    </location>
</feature>
<dbReference type="SUPFAM" id="SSF48371">
    <property type="entry name" value="ARM repeat"/>
    <property type="match status" value="1"/>
</dbReference>
<dbReference type="GO" id="GO:0046982">
    <property type="term" value="F:protein heterodimerization activity"/>
    <property type="evidence" value="ECO:0007669"/>
    <property type="project" value="InterPro"/>
</dbReference>
<dbReference type="InterPro" id="IPR039777">
    <property type="entry name" value="IFRD"/>
</dbReference>
<dbReference type="InterPro" id="IPR007701">
    <property type="entry name" value="Interferon-rel_develop_reg_N"/>
</dbReference>
<comment type="similarity">
    <text evidence="1">Belongs to the IFRD family.</text>
</comment>
<evidence type="ECO:0000313" key="5">
    <source>
        <dbReference type="EMBL" id="KAK0398322.1"/>
    </source>
</evidence>
<dbReference type="EMBL" id="JAUCMV010000005">
    <property type="protein sequence ID" value="KAK0398322.1"/>
    <property type="molecule type" value="Genomic_DNA"/>
</dbReference>
<dbReference type="Pfam" id="PF04836">
    <property type="entry name" value="IFRD_C"/>
    <property type="match status" value="1"/>
</dbReference>
<dbReference type="Proteomes" id="UP001175271">
    <property type="component" value="Unassembled WGS sequence"/>
</dbReference>
<name>A0AA39H5R7_9BILA</name>
<dbReference type="InterPro" id="IPR011989">
    <property type="entry name" value="ARM-like"/>
</dbReference>
<evidence type="ECO:0000256" key="2">
    <source>
        <dbReference type="SAM" id="MobiDB-lite"/>
    </source>
</evidence>
<dbReference type="InterPro" id="IPR006921">
    <property type="entry name" value="Interferon-rel_develop_reg_C"/>
</dbReference>
<keyword evidence="6" id="KW-1185">Reference proteome</keyword>
<feature type="region of interest" description="Disordered" evidence="2">
    <location>
        <begin position="500"/>
        <end position="521"/>
    </location>
</feature>
<sequence length="521" mass="58193">MCIICAFVYGELERFAYEAVVLAKYTRRRSIISREIQSAARLVLPADLGGIAMADGHTVDPPEPHQIGYALSQTPTVLFRAILYVAEQLFSDHRSTMGKKGGNRNKAKDGYDKPNKPRGEAGRVTQGEDSDAFSDAGSEITHLTLDDDMTSVIGEDTLEEDDAEFGDSPRDRLEEFLDNASHKNPAIRTAAVKNIQVLLTKYYLYETLDKWKTSVIELIEKNIKKSEAEAVLLSTLTALLSIQMGMDVGGSLEQILAIMRQMCADSSQPETVRTNCALALGICVYLSSEQPAQIEDTLQMLRNVWTSVKANSPSSTLFNAAISSWSLLADRSLNIRAVLSEHVKIVSYLDATALDMRVSAGEALGCIYEIAVDNISNAYTFPSHEHIVEKLGELATDSVKYRAKRDRRIQRFTFRQIHDFLRGGETPSVSVKFGSEVLELGALQEKLLYDMCCKFLHGGMNSHLKSNELIRDVFDLGAVCEEAEHGKKLTKHERLIQQRDIDRTRNIHRAKQRDKRSANFH</sequence>
<evidence type="ECO:0000259" key="3">
    <source>
        <dbReference type="Pfam" id="PF04836"/>
    </source>
</evidence>
<dbReference type="SUPFAM" id="SSF47113">
    <property type="entry name" value="Histone-fold"/>
    <property type="match status" value="1"/>
</dbReference>
<evidence type="ECO:0000256" key="1">
    <source>
        <dbReference type="ARBA" id="ARBA00008828"/>
    </source>
</evidence>
<dbReference type="InterPro" id="IPR009072">
    <property type="entry name" value="Histone-fold"/>
</dbReference>
<protein>
    <recommendedName>
        <fullName evidence="7">Interferon-related developmental regulator N-terminal domain-containing protein</fullName>
    </recommendedName>
</protein>
<dbReference type="Gene3D" id="1.25.10.10">
    <property type="entry name" value="Leucine-rich Repeat Variant"/>
    <property type="match status" value="1"/>
</dbReference>